<accession>A0A1Y4VYA0</accession>
<evidence type="ECO:0000313" key="1">
    <source>
        <dbReference type="EMBL" id="OUQ55163.1"/>
    </source>
</evidence>
<dbReference type="Proteomes" id="UP000195859">
    <property type="component" value="Unassembled WGS sequence"/>
</dbReference>
<dbReference type="AlphaFoldDB" id="A0A1Y4VYA0"/>
<name>A0A1Y4VYA0_9LACO</name>
<keyword evidence="4" id="KW-1185">Reference proteome</keyword>
<reference evidence="3 4" key="1">
    <citation type="submission" date="2017-04" db="EMBL/GenBank/DDBJ databases">
        <title>Function of individual gut microbiota members based on whole genome sequencing of pure cultures obtained from chicken caecum.</title>
        <authorList>
            <person name="Medvecky M."/>
            <person name="Cejkova D."/>
            <person name="Polansky O."/>
            <person name="Karasova D."/>
            <person name="Kubasova T."/>
            <person name="Cizek A."/>
            <person name="Rychlik I."/>
        </authorList>
    </citation>
    <scope>NUCLEOTIDE SEQUENCE [LARGE SCALE GENOMIC DNA]</scope>
    <source>
        <strain evidence="3">An101</strain>
        <strain evidence="4">An115</strain>
    </source>
</reference>
<dbReference type="EMBL" id="NFLZ01000045">
    <property type="protein sequence ID" value="OUQ74368.1"/>
    <property type="molecule type" value="Genomic_DNA"/>
</dbReference>
<proteinExistence type="predicted"/>
<evidence type="ECO:0000313" key="4">
    <source>
        <dbReference type="Proteomes" id="UP000196293"/>
    </source>
</evidence>
<evidence type="ECO:0000313" key="3">
    <source>
        <dbReference type="Proteomes" id="UP000195859"/>
    </source>
</evidence>
<sequence>MKPNQDIRELIKKSPFKSYEVAKALGYSSGSALSTKLQTELSDDERQYFIQKIRSMSDDDLNDDWRIRRYINQEVKIEPTYISKILRKINQLRADVDTASTKEDFVRISKLAEQISREIK</sequence>
<dbReference type="EMBL" id="NFLS01000028">
    <property type="protein sequence ID" value="OUQ55163.1"/>
    <property type="molecule type" value="Genomic_DNA"/>
</dbReference>
<dbReference type="Proteomes" id="UP000196293">
    <property type="component" value="Unassembled WGS sequence"/>
</dbReference>
<protein>
    <submittedName>
        <fullName evidence="2">Uncharacterized protein</fullName>
    </submittedName>
</protein>
<organism evidence="2 3">
    <name type="scientific">Lactobacillus gallinarum</name>
    <dbReference type="NCBI Taxonomy" id="52242"/>
    <lineage>
        <taxon>Bacteria</taxon>
        <taxon>Bacillati</taxon>
        <taxon>Bacillota</taxon>
        <taxon>Bacilli</taxon>
        <taxon>Lactobacillales</taxon>
        <taxon>Lactobacillaceae</taxon>
        <taxon>Lactobacillus</taxon>
    </lineage>
</organism>
<dbReference type="RefSeq" id="WP_087176733.1">
    <property type="nucleotide sequence ID" value="NZ_NFLS01000028.1"/>
</dbReference>
<reference evidence="2" key="2">
    <citation type="journal article" date="2018" name="BMC Genomics">
        <title>Whole genome sequencing and function prediction of 133 gut anaerobes isolated from chicken caecum in pure cultures.</title>
        <authorList>
            <person name="Medvecky M."/>
            <person name="Cejkova D."/>
            <person name="Polansky O."/>
            <person name="Karasova D."/>
            <person name="Kubasova T."/>
            <person name="Cizek A."/>
            <person name="Rychlik I."/>
        </authorList>
    </citation>
    <scope>NUCLEOTIDE SEQUENCE</scope>
    <source>
        <strain evidence="2">An101</strain>
        <strain evidence="1">An115</strain>
    </source>
</reference>
<gene>
    <name evidence="2" type="ORF">B5E44_09930</name>
    <name evidence="1" type="ORF">B5E59_08535</name>
</gene>
<evidence type="ECO:0000313" key="2">
    <source>
        <dbReference type="EMBL" id="OUQ74368.1"/>
    </source>
</evidence>
<comment type="caution">
    <text evidence="2">The sequence shown here is derived from an EMBL/GenBank/DDBJ whole genome shotgun (WGS) entry which is preliminary data.</text>
</comment>